<organism evidence="5 6">
    <name type="scientific">Discina gigas</name>
    <dbReference type="NCBI Taxonomy" id="1032678"/>
    <lineage>
        <taxon>Eukaryota</taxon>
        <taxon>Fungi</taxon>
        <taxon>Dikarya</taxon>
        <taxon>Ascomycota</taxon>
        <taxon>Pezizomycotina</taxon>
        <taxon>Pezizomycetes</taxon>
        <taxon>Pezizales</taxon>
        <taxon>Discinaceae</taxon>
        <taxon>Discina</taxon>
    </lineage>
</organism>
<feature type="domain" description="Inosine/uridine-preferring nucleoside hydrolase" evidence="4">
    <location>
        <begin position="6"/>
        <end position="381"/>
    </location>
</feature>
<comment type="similarity">
    <text evidence="1">Belongs to the IUNH family.</text>
</comment>
<dbReference type="InterPro" id="IPR001910">
    <property type="entry name" value="Inosine/uridine_hydrolase_dom"/>
</dbReference>
<dbReference type="Gene3D" id="3.90.245.10">
    <property type="entry name" value="Ribonucleoside hydrolase-like"/>
    <property type="match status" value="1"/>
</dbReference>
<evidence type="ECO:0000256" key="3">
    <source>
        <dbReference type="ARBA" id="ARBA00023295"/>
    </source>
</evidence>
<dbReference type="EMBL" id="JBBBZM010000108">
    <property type="protein sequence ID" value="KAL0633962.1"/>
    <property type="molecule type" value="Genomic_DNA"/>
</dbReference>
<dbReference type="InterPro" id="IPR023186">
    <property type="entry name" value="IUNH"/>
</dbReference>
<reference evidence="5 6" key="1">
    <citation type="submission" date="2024-02" db="EMBL/GenBank/DDBJ databases">
        <title>Discinaceae phylogenomics.</title>
        <authorList>
            <person name="Dirks A.C."/>
            <person name="James T.Y."/>
        </authorList>
    </citation>
    <scope>NUCLEOTIDE SEQUENCE [LARGE SCALE GENOMIC DNA]</scope>
    <source>
        <strain evidence="5 6">ACD0624</strain>
    </source>
</reference>
<dbReference type="InterPro" id="IPR036452">
    <property type="entry name" value="Ribo_hydro-like"/>
</dbReference>
<protein>
    <recommendedName>
        <fullName evidence="4">Inosine/uridine-preferring nucleoside hydrolase domain-containing protein</fullName>
    </recommendedName>
</protein>
<dbReference type="Proteomes" id="UP001447188">
    <property type="component" value="Unassembled WGS sequence"/>
</dbReference>
<accession>A0ABR3GDC3</accession>
<dbReference type="SUPFAM" id="SSF53590">
    <property type="entry name" value="Nucleoside hydrolase"/>
    <property type="match status" value="1"/>
</dbReference>
<evidence type="ECO:0000313" key="6">
    <source>
        <dbReference type="Proteomes" id="UP001447188"/>
    </source>
</evidence>
<keyword evidence="6" id="KW-1185">Reference proteome</keyword>
<sequence>MAPRKIIIDTDPGVDDVLALLLALSASDTELEVLLISLTFGNIDLENCLQNTISMFHVLEEERKWRLENSLPAGYRSLEKFPPIVAVGADRPLEDQVLIADYFHGRDGLGNVHTTAPHFTPAATWQHMFQTTPSLLPTGLAPPNFIPTSIPSHLKILELLRSNPPDTITIVAIGPLTNLALAAEEDPETFLRAQEVVIMGGTINVEGNVTPVAEFNHFACSWSAARIYALTSQVPSSTLPPSPSGTWKPYPEGLSRTLNLTVFPLDITSGHLLSAAEVEAVTAPLRAAGSPLATWAGVFLTATFARMKEIYVAGEAPEPEGKSLVNDISLHDPLCVWYLLSLLKGETWTAVENRDIRIETTGQWTRGMCVVDRRGKKVEEDLAESALVEDIGVWLHKGYGNRVRQVVRSPEGHELGFATEMLNRVFVG</sequence>
<gene>
    <name evidence="5" type="ORF">Q9L58_007145</name>
</gene>
<evidence type="ECO:0000259" key="4">
    <source>
        <dbReference type="Pfam" id="PF01156"/>
    </source>
</evidence>
<keyword evidence="3" id="KW-0326">Glycosidase</keyword>
<dbReference type="PANTHER" id="PTHR12304:SF56">
    <property type="entry name" value="HYDROLASE, PUTATIVE (AFU_ORTHOLOGUE AFUA_1G11790)-RELATED"/>
    <property type="match status" value="1"/>
</dbReference>
<comment type="caution">
    <text evidence="5">The sequence shown here is derived from an EMBL/GenBank/DDBJ whole genome shotgun (WGS) entry which is preliminary data.</text>
</comment>
<name>A0ABR3GDC3_9PEZI</name>
<evidence type="ECO:0000256" key="1">
    <source>
        <dbReference type="ARBA" id="ARBA00009176"/>
    </source>
</evidence>
<proteinExistence type="inferred from homology"/>
<keyword evidence="2" id="KW-0378">Hydrolase</keyword>
<dbReference type="Pfam" id="PF01156">
    <property type="entry name" value="IU_nuc_hydro"/>
    <property type="match status" value="1"/>
</dbReference>
<dbReference type="PANTHER" id="PTHR12304">
    <property type="entry name" value="INOSINE-URIDINE PREFERRING NUCLEOSIDE HYDROLASE"/>
    <property type="match status" value="1"/>
</dbReference>
<evidence type="ECO:0000256" key="2">
    <source>
        <dbReference type="ARBA" id="ARBA00022801"/>
    </source>
</evidence>
<evidence type="ECO:0000313" key="5">
    <source>
        <dbReference type="EMBL" id="KAL0633962.1"/>
    </source>
</evidence>